<feature type="transmembrane region" description="Helical" evidence="1">
    <location>
        <begin position="59"/>
        <end position="78"/>
    </location>
</feature>
<proteinExistence type="predicted"/>
<reference evidence="2 3" key="1">
    <citation type="journal article" date="2017" name="BMC Microbiol.">
        <title>Comparative genomics of Enterococcus spp. isolated from bovine feces.</title>
        <authorList>
            <person name="Beukers A.G."/>
            <person name="Zaheer R."/>
            <person name="Goji N."/>
            <person name="Amoako K.K."/>
            <person name="Chaves A.V."/>
            <person name="Ward M.P."/>
            <person name="McAllister T.A."/>
        </authorList>
    </citation>
    <scope>NUCLEOTIDE SEQUENCE [LARGE SCALE GENOMIC DNA]</scope>
    <source>
        <strain evidence="2 3">F1129D 143</strain>
    </source>
</reference>
<feature type="transmembrane region" description="Helical" evidence="1">
    <location>
        <begin position="175"/>
        <end position="197"/>
    </location>
</feature>
<evidence type="ECO:0000256" key="1">
    <source>
        <dbReference type="SAM" id="Phobius"/>
    </source>
</evidence>
<gene>
    <name evidence="2" type="ORF">BH747_11500</name>
</gene>
<organism evidence="2 3">
    <name type="scientific">Enterococcus villorum</name>
    <dbReference type="NCBI Taxonomy" id="112904"/>
    <lineage>
        <taxon>Bacteria</taxon>
        <taxon>Bacillati</taxon>
        <taxon>Bacillota</taxon>
        <taxon>Bacilli</taxon>
        <taxon>Lactobacillales</taxon>
        <taxon>Enterococcaceae</taxon>
        <taxon>Enterococcus</taxon>
    </lineage>
</organism>
<evidence type="ECO:0000313" key="2">
    <source>
        <dbReference type="EMBL" id="OQO68625.1"/>
    </source>
</evidence>
<evidence type="ECO:0008006" key="4">
    <source>
        <dbReference type="Google" id="ProtNLM"/>
    </source>
</evidence>
<sequence length="208" mass="24073">METKRNTNTFLHVGTIFALLTLCLFICYSYFRSSDAPCNAFGWLLLDQPGLNQLDESQFLLILSSICAFVFSLSFRAFMVYQLPKRMNEAANFFVVLKALSLLSTFFYSFNQNSLFFFIINGLVVTLSIFTYFIFSLMYKKLQLPFLMQAIPFFCFGYSIFSFLVLALAPTFDPANIQMTSNFLELLFISCLGFMMWKVRKTVQDKNI</sequence>
<keyword evidence="1" id="KW-0472">Membrane</keyword>
<comment type="caution">
    <text evidence="2">The sequence shown here is derived from an EMBL/GenBank/DDBJ whole genome shotgun (WGS) entry which is preliminary data.</text>
</comment>
<feature type="transmembrane region" description="Helical" evidence="1">
    <location>
        <begin position="90"/>
        <end position="110"/>
    </location>
</feature>
<keyword evidence="1" id="KW-0812">Transmembrane</keyword>
<dbReference type="Proteomes" id="UP000192477">
    <property type="component" value="Unassembled WGS sequence"/>
</dbReference>
<accession>A0A1V8Y7T7</accession>
<dbReference type="RefSeq" id="WP_081184645.1">
    <property type="nucleotide sequence ID" value="NZ_MJEA01000015.1"/>
</dbReference>
<protein>
    <recommendedName>
        <fullName evidence="4">DUF998 domain-containing protein</fullName>
    </recommendedName>
</protein>
<keyword evidence="1" id="KW-1133">Transmembrane helix</keyword>
<dbReference type="EMBL" id="MJEA01000015">
    <property type="protein sequence ID" value="OQO68625.1"/>
    <property type="molecule type" value="Genomic_DNA"/>
</dbReference>
<evidence type="ECO:0000313" key="3">
    <source>
        <dbReference type="Proteomes" id="UP000192477"/>
    </source>
</evidence>
<dbReference type="OrthoDB" id="2194773at2"/>
<feature type="transmembrane region" description="Helical" evidence="1">
    <location>
        <begin position="146"/>
        <end position="169"/>
    </location>
</feature>
<feature type="transmembrane region" description="Helical" evidence="1">
    <location>
        <begin position="116"/>
        <end position="139"/>
    </location>
</feature>
<feature type="transmembrane region" description="Helical" evidence="1">
    <location>
        <begin position="9"/>
        <end position="31"/>
    </location>
</feature>
<name>A0A1V8Y7T7_9ENTE</name>
<dbReference type="AlphaFoldDB" id="A0A1V8Y7T7"/>